<dbReference type="FunFam" id="2.40.10.10:FF:000036">
    <property type="entry name" value="Trypsin beta"/>
    <property type="match status" value="1"/>
</dbReference>
<keyword evidence="12" id="KW-1185">Reference proteome</keyword>
<feature type="region of interest" description="Disordered" evidence="8">
    <location>
        <begin position="102"/>
        <end position="129"/>
    </location>
</feature>
<evidence type="ECO:0000256" key="7">
    <source>
        <dbReference type="RuleBase" id="RU363034"/>
    </source>
</evidence>
<evidence type="ECO:0000313" key="11">
    <source>
        <dbReference type="EMBL" id="KAB1144478.1"/>
    </source>
</evidence>
<evidence type="ECO:0000256" key="8">
    <source>
        <dbReference type="SAM" id="MobiDB-lite"/>
    </source>
</evidence>
<dbReference type="InterPro" id="IPR043504">
    <property type="entry name" value="Peptidase_S1_PA_chymotrypsin"/>
</dbReference>
<feature type="compositionally biased region" description="Polar residues" evidence="8">
    <location>
        <begin position="114"/>
        <end position="124"/>
    </location>
</feature>
<dbReference type="PRINTS" id="PR00722">
    <property type="entry name" value="CHYMOTRYPSIN"/>
</dbReference>
<dbReference type="AlphaFoldDB" id="A0A6H9UXI6"/>
<dbReference type="SUPFAM" id="SSF50494">
    <property type="entry name" value="Trypsin-like serine proteases"/>
    <property type="match status" value="1"/>
</dbReference>
<evidence type="ECO:0000256" key="4">
    <source>
        <dbReference type="ARBA" id="ARBA00022801"/>
    </source>
</evidence>
<accession>A0A6H9UXI6</accession>
<comment type="similarity">
    <text evidence="1">Belongs to the peptidase S1 family.</text>
</comment>
<dbReference type="Gene3D" id="2.130.10.130">
    <property type="entry name" value="Integrin alpha, N-terminal"/>
    <property type="match status" value="1"/>
</dbReference>
<feature type="transmembrane region" description="Helical" evidence="9">
    <location>
        <begin position="47"/>
        <end position="65"/>
    </location>
</feature>
<keyword evidence="6" id="KW-1015">Disulfide bond</keyword>
<evidence type="ECO:0000256" key="1">
    <source>
        <dbReference type="ARBA" id="ARBA00007664"/>
    </source>
</evidence>
<dbReference type="Pfam" id="PF13517">
    <property type="entry name" value="FG-GAP_3"/>
    <property type="match status" value="2"/>
</dbReference>
<dbReference type="InterPro" id="IPR001314">
    <property type="entry name" value="Peptidase_S1A"/>
</dbReference>
<keyword evidence="9" id="KW-0812">Transmembrane</keyword>
<protein>
    <submittedName>
        <fullName evidence="11">Trypsin-like serine protease</fullName>
    </submittedName>
</protein>
<keyword evidence="3" id="KW-0732">Signal</keyword>
<keyword evidence="4 7" id="KW-0378">Hydrolase</keyword>
<dbReference type="InterPro" id="IPR001254">
    <property type="entry name" value="Trypsin_dom"/>
</dbReference>
<dbReference type="InterPro" id="IPR018114">
    <property type="entry name" value="TRYPSIN_HIS"/>
</dbReference>
<dbReference type="InterPro" id="IPR050430">
    <property type="entry name" value="Peptidase_S1"/>
</dbReference>
<keyword evidence="5 7" id="KW-0720">Serine protease</keyword>
<dbReference type="Proteomes" id="UP000442707">
    <property type="component" value="Unassembled WGS sequence"/>
</dbReference>
<evidence type="ECO:0000256" key="5">
    <source>
        <dbReference type="ARBA" id="ARBA00022825"/>
    </source>
</evidence>
<dbReference type="GO" id="GO:0004252">
    <property type="term" value="F:serine-type endopeptidase activity"/>
    <property type="evidence" value="ECO:0007669"/>
    <property type="project" value="InterPro"/>
</dbReference>
<dbReference type="PROSITE" id="PS50240">
    <property type="entry name" value="TRYPSIN_DOM"/>
    <property type="match status" value="1"/>
</dbReference>
<evidence type="ECO:0000313" key="12">
    <source>
        <dbReference type="Proteomes" id="UP000442707"/>
    </source>
</evidence>
<dbReference type="InterPro" id="IPR028994">
    <property type="entry name" value="Integrin_alpha_N"/>
</dbReference>
<dbReference type="SMART" id="SM00020">
    <property type="entry name" value="Tryp_SPc"/>
    <property type="match status" value="1"/>
</dbReference>
<dbReference type="PROSITE" id="PS00135">
    <property type="entry name" value="TRYPSIN_SER"/>
    <property type="match status" value="1"/>
</dbReference>
<dbReference type="PANTHER" id="PTHR24276:SF98">
    <property type="entry name" value="FI18310P1-RELATED"/>
    <property type="match status" value="1"/>
</dbReference>
<dbReference type="Pfam" id="PF00089">
    <property type="entry name" value="Trypsin"/>
    <property type="match status" value="1"/>
</dbReference>
<organism evidence="11 12">
    <name type="scientific">Streptomyces luteolifulvus</name>
    <dbReference type="NCBI Taxonomy" id="2615112"/>
    <lineage>
        <taxon>Bacteria</taxon>
        <taxon>Bacillati</taxon>
        <taxon>Actinomycetota</taxon>
        <taxon>Actinomycetes</taxon>
        <taxon>Kitasatosporales</taxon>
        <taxon>Streptomycetaceae</taxon>
        <taxon>Streptomyces</taxon>
    </lineage>
</organism>
<dbReference type="InterPro" id="IPR033116">
    <property type="entry name" value="TRYPSIN_SER"/>
</dbReference>
<feature type="domain" description="Peptidase S1" evidence="10">
    <location>
        <begin position="130"/>
        <end position="393"/>
    </location>
</feature>
<keyword evidence="9" id="KW-0472">Membrane</keyword>
<dbReference type="PROSITE" id="PS00134">
    <property type="entry name" value="TRYPSIN_HIS"/>
    <property type="match status" value="1"/>
</dbReference>
<comment type="caution">
    <text evidence="11">The sequence shown here is derived from an EMBL/GenBank/DDBJ whole genome shotgun (WGS) entry which is preliminary data.</text>
</comment>
<keyword evidence="2 7" id="KW-0645">Protease</keyword>
<reference evidence="11 12" key="1">
    <citation type="submission" date="2019-09" db="EMBL/GenBank/DDBJ databases">
        <title>Screening of Novel Bioactive Compounds from Soil-Associated.</title>
        <authorList>
            <person name="Zhao S."/>
        </authorList>
    </citation>
    <scope>NUCLEOTIDE SEQUENCE [LARGE SCALE GENOMIC DNA]</scope>
    <source>
        <strain evidence="11 12">HIT-DPA4</strain>
    </source>
</reference>
<dbReference type="InterPro" id="IPR013517">
    <property type="entry name" value="FG-GAP"/>
</dbReference>
<evidence type="ECO:0000259" key="10">
    <source>
        <dbReference type="PROSITE" id="PS50240"/>
    </source>
</evidence>
<dbReference type="InterPro" id="IPR009003">
    <property type="entry name" value="Peptidase_S1_PA"/>
</dbReference>
<dbReference type="GO" id="GO:0006508">
    <property type="term" value="P:proteolysis"/>
    <property type="evidence" value="ECO:0007669"/>
    <property type="project" value="UniProtKB-KW"/>
</dbReference>
<proteinExistence type="inferred from homology"/>
<evidence type="ECO:0000256" key="2">
    <source>
        <dbReference type="ARBA" id="ARBA00022670"/>
    </source>
</evidence>
<evidence type="ECO:0000256" key="3">
    <source>
        <dbReference type="ARBA" id="ARBA00022729"/>
    </source>
</evidence>
<dbReference type="Gene3D" id="2.40.10.10">
    <property type="entry name" value="Trypsin-like serine proteases"/>
    <property type="match status" value="1"/>
</dbReference>
<dbReference type="PANTHER" id="PTHR24276">
    <property type="entry name" value="POLYSERASE-RELATED"/>
    <property type="match status" value="1"/>
</dbReference>
<evidence type="ECO:0000256" key="9">
    <source>
        <dbReference type="SAM" id="Phobius"/>
    </source>
</evidence>
<dbReference type="SUPFAM" id="SSF69318">
    <property type="entry name" value="Integrin alpha N-terminal domain"/>
    <property type="match status" value="1"/>
</dbReference>
<evidence type="ECO:0000256" key="6">
    <source>
        <dbReference type="ARBA" id="ARBA00023157"/>
    </source>
</evidence>
<dbReference type="EMBL" id="VZRB01000015">
    <property type="protein sequence ID" value="KAB1144478.1"/>
    <property type="molecule type" value="Genomic_DNA"/>
</dbReference>
<gene>
    <name evidence="11" type="ORF">F7R91_21940</name>
</gene>
<sequence length="630" mass="66134">MCDRGRPFGAERDGCIAHPFSSLVSLGGLSLRTTLSATGRHRRRIRVALPVAAAGVAAAVAAALLTSSAGAATAAADPKPPVKAAVSTPTLAELKERIAGAMAGDDVPGDRPETSSQSADTGGSTVEPMVIGGTDTTITTAPWMAQLWYTDDQGTPDTSDDTGFFCGGAVVAPTKILTAAHCVKGYDWSTGGAIVTGTSQLPSNGDLHGGTVSGVLRQWTHSYSAQTFDNDIAVLTLASPVKATPIRMTTSGDTASYVSGTSAQVYGWGRTSSTSQDISETLKTATLTVRSDTACANYYGAYYIKNHMMCAGTASGSDTGTKASCNGDSGGPLIVNNRIVGVVSWGVTNCVAKGSYSVFTKVKTYVGSVYPRVDDTNLSFDNKADLWVRNASTKTGYEKDSTGSSFGARQSWGNWTGVNVVLQTDLNRDGLQDFVYRVASTGDVYWWRYVPATDGWADKKIFSGWTTRTRIVTPGDVTGDYKPDLLSVDSAGALWIYPGKGDGTFSARVQVGSGWNQYNVVRGHGDFSGDGKTDLLARSKSTGDVYLYKGTGKSGTGAFATRIKVRTWSNTTYNAFDAVGDVNGDGKADFLARTPGGTLYLYKGTGKATSEIFATRISVGGGFDQYDIFG</sequence>
<name>A0A6H9UXI6_9ACTN</name>
<keyword evidence="9" id="KW-1133">Transmembrane helix</keyword>
<dbReference type="CDD" id="cd00190">
    <property type="entry name" value="Tryp_SPc"/>
    <property type="match status" value="1"/>
</dbReference>